<dbReference type="VEuPathDB" id="FungiDB:FOIG_09488"/>
<reference evidence="1" key="1">
    <citation type="submission" date="2011-11" db="EMBL/GenBank/DDBJ databases">
        <title>The Genome Sequence of Fusarium oxysporum II5.</title>
        <authorList>
            <consortium name="The Broad Institute Genome Sequencing Platform"/>
            <person name="Ma L.-J."/>
            <person name="Gale L.R."/>
            <person name="Schwartz D.C."/>
            <person name="Zhou S."/>
            <person name="Corby-Kistler H."/>
            <person name="Young S.K."/>
            <person name="Zeng Q."/>
            <person name="Gargeya S."/>
            <person name="Fitzgerald M."/>
            <person name="Haas B."/>
            <person name="Abouelleil A."/>
            <person name="Alvarado L."/>
            <person name="Arachchi H.M."/>
            <person name="Berlin A."/>
            <person name="Brown A."/>
            <person name="Chapman S.B."/>
            <person name="Chen Z."/>
            <person name="Dunbar C."/>
            <person name="Freedman E."/>
            <person name="Gearin G."/>
            <person name="Goldberg J."/>
            <person name="Griggs A."/>
            <person name="Gujja S."/>
            <person name="Heiman D."/>
            <person name="Howarth C."/>
            <person name="Larson L."/>
            <person name="Lui A."/>
            <person name="MacDonald P.J.P."/>
            <person name="Montmayeur A."/>
            <person name="Murphy C."/>
            <person name="Neiman D."/>
            <person name="Pearson M."/>
            <person name="Priest M."/>
            <person name="Roberts A."/>
            <person name="Saif S."/>
            <person name="Shea T."/>
            <person name="Shenoy N."/>
            <person name="Sisk P."/>
            <person name="Stolte C."/>
            <person name="Sykes S."/>
            <person name="Wortman J."/>
            <person name="Nusbaum C."/>
            <person name="Birren B."/>
        </authorList>
    </citation>
    <scope>NUCLEOTIDE SEQUENCE [LARGE SCALE GENOMIC DNA]</scope>
    <source>
        <strain evidence="1">54006</strain>
    </source>
</reference>
<protein>
    <submittedName>
        <fullName evidence="1">Uncharacterized protein</fullName>
    </submittedName>
</protein>
<organism evidence="1">
    <name type="scientific">Fusarium odoratissimum (strain NRRL 54006)</name>
    <dbReference type="NCBI Taxonomy" id="1089451"/>
    <lineage>
        <taxon>Eukaryota</taxon>
        <taxon>Fungi</taxon>
        <taxon>Dikarya</taxon>
        <taxon>Ascomycota</taxon>
        <taxon>Pezizomycotina</taxon>
        <taxon>Sordariomycetes</taxon>
        <taxon>Hypocreomycetidae</taxon>
        <taxon>Hypocreales</taxon>
        <taxon>Nectriaceae</taxon>
        <taxon>Fusarium</taxon>
        <taxon>Fusarium oxysporum species complex</taxon>
        <taxon>Fusarium oxysporum f. sp. cubense (strain race 4)</taxon>
    </lineage>
</organism>
<dbReference type="Proteomes" id="UP000030685">
    <property type="component" value="Unassembled WGS sequence"/>
</dbReference>
<gene>
    <name evidence="1" type="ORF">FOIG_09488</name>
</gene>
<evidence type="ECO:0000313" key="1">
    <source>
        <dbReference type="EMBL" id="EXL98764.1"/>
    </source>
</evidence>
<dbReference type="RefSeq" id="XP_031060854.1">
    <property type="nucleotide sequence ID" value="XM_031209767.1"/>
</dbReference>
<name>X0KPP7_FUSO5</name>
<sequence>MAAYLIPEAETAIIAMQNSSGLGDACDWIPQMVIHKLSGSTKTIEFPQLATVAAKAAPGFSEKIQDELQKRREIQAATGMLFTISASTSPSLMAAST</sequence>
<reference evidence="1" key="2">
    <citation type="submission" date="2012-05" db="EMBL/GenBank/DDBJ databases">
        <title>The Genome Annotation of Fusarium oxysporum II5.</title>
        <authorList>
            <consortium name="The Broad Institute Genomics Platform"/>
            <person name="Ma L.-J."/>
            <person name="Corby-Kistler H."/>
            <person name="Broz K."/>
            <person name="Gale L.R."/>
            <person name="Jonkers W."/>
            <person name="O'Donnell K."/>
            <person name="Ploetz R."/>
            <person name="Steinberg C."/>
            <person name="Schwartz D.C."/>
            <person name="VanEtten H."/>
            <person name="Zhou S."/>
            <person name="Young S.K."/>
            <person name="Zeng Q."/>
            <person name="Gargeya S."/>
            <person name="Fitzgerald M."/>
            <person name="Abouelleil A."/>
            <person name="Alvarado L."/>
            <person name="Chapman S.B."/>
            <person name="Gainer-Dewar J."/>
            <person name="Goldberg J."/>
            <person name="Griggs A."/>
            <person name="Gujja S."/>
            <person name="Hansen M."/>
            <person name="Howarth C."/>
            <person name="Imamovic A."/>
            <person name="Ireland A."/>
            <person name="Larimer J."/>
            <person name="McCowan C."/>
            <person name="Murphy C."/>
            <person name="Pearson M."/>
            <person name="Poon T.W."/>
            <person name="Priest M."/>
            <person name="Roberts A."/>
            <person name="Saif S."/>
            <person name="Shea T."/>
            <person name="Sykes S."/>
            <person name="Wortman J."/>
            <person name="Nusbaum C."/>
            <person name="Birren B."/>
        </authorList>
    </citation>
    <scope>NUCLEOTIDE SEQUENCE</scope>
    <source>
        <strain evidence="1">54006</strain>
    </source>
</reference>
<dbReference type="GeneID" id="42034663"/>
<accession>X0KPP7</accession>
<dbReference type="HOGENOM" id="CLU_2346752_0_0_1"/>
<proteinExistence type="predicted"/>
<dbReference type="EMBL" id="JH658286">
    <property type="protein sequence ID" value="EXL98764.1"/>
    <property type="molecule type" value="Genomic_DNA"/>
</dbReference>
<dbReference type="AlphaFoldDB" id="X0KPP7"/>